<comment type="subcellular location">
    <subcellularLocation>
        <location evidence="1">Nucleus</location>
    </subcellularLocation>
</comment>
<dbReference type="AlphaFoldDB" id="A0A5N3X745"/>
<evidence type="ECO:0000256" key="2">
    <source>
        <dbReference type="ARBA" id="ARBA00023242"/>
    </source>
</evidence>
<feature type="non-terminal residue" evidence="3">
    <location>
        <position position="1"/>
    </location>
</feature>
<evidence type="ECO:0000313" key="3">
    <source>
        <dbReference type="EMBL" id="KAB0369009.1"/>
    </source>
</evidence>
<dbReference type="EMBL" id="VCEB01000016">
    <property type="protein sequence ID" value="KAB0369009.1"/>
    <property type="molecule type" value="Genomic_DNA"/>
</dbReference>
<dbReference type="GO" id="GO:0005655">
    <property type="term" value="C:nucleolar ribonuclease P complex"/>
    <property type="evidence" value="ECO:0007669"/>
    <property type="project" value="InterPro"/>
</dbReference>
<dbReference type="PIRSF" id="PIRSF036572">
    <property type="entry name" value="RPP20"/>
    <property type="match status" value="1"/>
</dbReference>
<accession>A0A5N3X745</accession>
<name>A0A5N3X745_MUNRE</name>
<protein>
    <submittedName>
        <fullName evidence="3">Uncharacterized protein</fullName>
    </submittedName>
</protein>
<dbReference type="InterPro" id="IPR014612">
    <property type="entry name" value="Pop7/Rpp20"/>
</dbReference>
<reference evidence="3 4" key="1">
    <citation type="submission" date="2019-06" db="EMBL/GenBank/DDBJ databases">
        <title>Discovery of a novel chromosome fission-fusion reversal in muntjac.</title>
        <authorList>
            <person name="Mudd A.B."/>
            <person name="Bredeson J.V."/>
            <person name="Baum R."/>
            <person name="Hockemeyer D."/>
            <person name="Rokhsar D.S."/>
        </authorList>
    </citation>
    <scope>NUCLEOTIDE SEQUENCE [LARGE SCALE GENOMIC DNA]</scope>
    <source>
        <strain evidence="3">UCam_UCB_Mr</strain>
        <tissue evidence="3">Fibroblast cell line</tissue>
    </source>
</reference>
<proteinExistence type="predicted"/>
<keyword evidence="2" id="KW-0539">Nucleus</keyword>
<dbReference type="GO" id="GO:0000172">
    <property type="term" value="C:ribonuclease MRP complex"/>
    <property type="evidence" value="ECO:0007669"/>
    <property type="project" value="InterPro"/>
</dbReference>
<evidence type="ECO:0000313" key="4">
    <source>
        <dbReference type="Proteomes" id="UP000326062"/>
    </source>
</evidence>
<gene>
    <name evidence="3" type="ORF">FD755_019014</name>
</gene>
<organism evidence="3 4">
    <name type="scientific">Muntiacus reevesi</name>
    <name type="common">Reeves' muntjac</name>
    <name type="synonym">Cervus reevesi</name>
    <dbReference type="NCBI Taxonomy" id="9886"/>
    <lineage>
        <taxon>Eukaryota</taxon>
        <taxon>Metazoa</taxon>
        <taxon>Chordata</taxon>
        <taxon>Craniata</taxon>
        <taxon>Vertebrata</taxon>
        <taxon>Euteleostomi</taxon>
        <taxon>Mammalia</taxon>
        <taxon>Eutheria</taxon>
        <taxon>Laurasiatheria</taxon>
        <taxon>Artiodactyla</taxon>
        <taxon>Ruminantia</taxon>
        <taxon>Pecora</taxon>
        <taxon>Cervidae</taxon>
        <taxon>Muntiacinae</taxon>
        <taxon>Muntiacus</taxon>
    </lineage>
</organism>
<comment type="caution">
    <text evidence="3">The sequence shown here is derived from an EMBL/GenBank/DDBJ whole genome shotgun (WGS) entry which is preliminary data.</text>
</comment>
<dbReference type="GO" id="GO:0001682">
    <property type="term" value="P:tRNA 5'-leader removal"/>
    <property type="evidence" value="ECO:0007669"/>
    <property type="project" value="InterPro"/>
</dbReference>
<keyword evidence="4" id="KW-1185">Reference proteome</keyword>
<sequence>EPIGVVKAEPDPVEYTLRKRLPHGRPGGPETFISTRRLALWSSWPAAGPKGQNACTEIYIHHLGLPINHAIHIALQLQAGSLRSLHKAASTSAVELVGEQEPGTDAGEPVTQICKLSKPHPRLQSHTQVIEMRPAHLKHPPAKN</sequence>
<evidence type="ECO:0000256" key="1">
    <source>
        <dbReference type="ARBA" id="ARBA00004123"/>
    </source>
</evidence>
<dbReference type="PANTHER" id="PTHR15314:SF1">
    <property type="entry name" value="RIBONUCLEASE P PROTEIN SUBUNIT P20"/>
    <property type="match status" value="1"/>
</dbReference>
<dbReference type="Proteomes" id="UP000326062">
    <property type="component" value="Chromosome 15"/>
</dbReference>
<dbReference type="PANTHER" id="PTHR15314">
    <property type="entry name" value="RIBONUCLEASE P PROTEIN SUBUNIT P20"/>
    <property type="match status" value="1"/>
</dbReference>